<dbReference type="SUPFAM" id="SSF56935">
    <property type="entry name" value="Porins"/>
    <property type="match status" value="1"/>
</dbReference>
<organism evidence="2 3">
    <name type="scientific">Alteromonas lipolytica</name>
    <dbReference type="NCBI Taxonomy" id="1856405"/>
    <lineage>
        <taxon>Bacteria</taxon>
        <taxon>Pseudomonadati</taxon>
        <taxon>Pseudomonadota</taxon>
        <taxon>Gammaproteobacteria</taxon>
        <taxon>Alteromonadales</taxon>
        <taxon>Alteromonadaceae</taxon>
        <taxon>Alteromonas/Salinimonas group</taxon>
        <taxon>Alteromonas</taxon>
    </lineage>
</organism>
<keyword evidence="1" id="KW-0732">Signal</keyword>
<dbReference type="Proteomes" id="UP000176037">
    <property type="component" value="Unassembled WGS sequence"/>
</dbReference>
<protein>
    <recommendedName>
        <fullName evidence="4">Porin</fullName>
    </recommendedName>
</protein>
<sequence length="375" mass="41270">MHAFKLSAVAAAGLSTLLLATPLQAIEIYKSGEGDEQATVSVGGYVKMDIRHVNGDIAYQDYWVANYPGGEPTDTSHTGFNVRESRVNMKVDYGDISAFVEIDFYGGGGNEIISNSSNPRLRHMYFTYQNWLAGQAWSTFMPVHSMPETLDFGGPFVGEAFMRAVLVRYTYGNWEFAIENPETWGDGDVGTPSSAVGLSGDQADPDESIPDFITRYTHRADWGWVSVAAMVRQVDEGGIDKTSAAANIAGVIRTVGKDDFRFQVTGGKPGRYASAAMTTDIVVDPVSDEVKVEETLAYSFSYRHFWSDTLRSTAYYGAAKTDVLEMERSQWGINLIKQLNNHLKVGVEYGNYAIDDEGIIAVDSDYLQFSAQLAF</sequence>
<evidence type="ECO:0000313" key="3">
    <source>
        <dbReference type="Proteomes" id="UP000176037"/>
    </source>
</evidence>
<dbReference type="Pfam" id="PF19577">
    <property type="entry name" value="DcaP"/>
    <property type="match status" value="1"/>
</dbReference>
<feature type="chain" id="PRO_5009214152" description="Porin" evidence="1">
    <location>
        <begin position="26"/>
        <end position="375"/>
    </location>
</feature>
<evidence type="ECO:0000256" key="1">
    <source>
        <dbReference type="SAM" id="SignalP"/>
    </source>
</evidence>
<comment type="caution">
    <text evidence="2">The sequence shown here is derived from an EMBL/GenBank/DDBJ whole genome shotgun (WGS) entry which is preliminary data.</text>
</comment>
<dbReference type="EMBL" id="MJIC01000010">
    <property type="protein sequence ID" value="OFI34849.1"/>
    <property type="molecule type" value="Genomic_DNA"/>
</dbReference>
<evidence type="ECO:0000313" key="2">
    <source>
        <dbReference type="EMBL" id="OFI34849.1"/>
    </source>
</evidence>
<dbReference type="AlphaFoldDB" id="A0A1E8FG18"/>
<dbReference type="OrthoDB" id="190887at2"/>
<reference evidence="2 3" key="1">
    <citation type="submission" date="2016-09" db="EMBL/GenBank/DDBJ databases">
        <title>Alteromonas lipolytica, a new species isolated from sea water.</title>
        <authorList>
            <person name="Wu Y.-H."/>
            <person name="Cheng H."/>
            <person name="Xu X.-W."/>
        </authorList>
    </citation>
    <scope>NUCLEOTIDE SEQUENCE [LARGE SCALE GENOMIC DNA]</scope>
    <source>
        <strain evidence="2 3">JW12</strain>
    </source>
</reference>
<accession>A0A1E8FG18</accession>
<keyword evidence="3" id="KW-1185">Reference proteome</keyword>
<dbReference type="STRING" id="1856405.BFC17_14845"/>
<feature type="signal peptide" evidence="1">
    <location>
        <begin position="1"/>
        <end position="25"/>
    </location>
</feature>
<name>A0A1E8FG18_9ALTE</name>
<evidence type="ECO:0008006" key="4">
    <source>
        <dbReference type="Google" id="ProtNLM"/>
    </source>
</evidence>
<gene>
    <name evidence="2" type="ORF">BFC17_14845</name>
</gene>
<proteinExistence type="predicted"/>
<dbReference type="RefSeq" id="WP_070175767.1">
    <property type="nucleotide sequence ID" value="NZ_BMJR01000001.1"/>
</dbReference>
<dbReference type="InterPro" id="IPR045748">
    <property type="entry name" value="DcaP"/>
</dbReference>